<evidence type="ECO:0000313" key="1">
    <source>
        <dbReference type="EMBL" id="KAH7910107.1"/>
    </source>
</evidence>
<accession>A0ACB8AA13</accession>
<organism evidence="1 2">
    <name type="scientific">Hygrophoropsis aurantiaca</name>
    <dbReference type="NCBI Taxonomy" id="72124"/>
    <lineage>
        <taxon>Eukaryota</taxon>
        <taxon>Fungi</taxon>
        <taxon>Dikarya</taxon>
        <taxon>Basidiomycota</taxon>
        <taxon>Agaricomycotina</taxon>
        <taxon>Agaricomycetes</taxon>
        <taxon>Agaricomycetidae</taxon>
        <taxon>Boletales</taxon>
        <taxon>Coniophorineae</taxon>
        <taxon>Hygrophoropsidaceae</taxon>
        <taxon>Hygrophoropsis</taxon>
    </lineage>
</organism>
<keyword evidence="2" id="KW-1185">Reference proteome</keyword>
<reference evidence="1" key="1">
    <citation type="journal article" date="2021" name="New Phytol.">
        <title>Evolutionary innovations through gain and loss of genes in the ectomycorrhizal Boletales.</title>
        <authorList>
            <person name="Wu G."/>
            <person name="Miyauchi S."/>
            <person name="Morin E."/>
            <person name="Kuo A."/>
            <person name="Drula E."/>
            <person name="Varga T."/>
            <person name="Kohler A."/>
            <person name="Feng B."/>
            <person name="Cao Y."/>
            <person name="Lipzen A."/>
            <person name="Daum C."/>
            <person name="Hundley H."/>
            <person name="Pangilinan J."/>
            <person name="Johnson J."/>
            <person name="Barry K."/>
            <person name="LaButti K."/>
            <person name="Ng V."/>
            <person name="Ahrendt S."/>
            <person name="Min B."/>
            <person name="Choi I.G."/>
            <person name="Park H."/>
            <person name="Plett J.M."/>
            <person name="Magnuson J."/>
            <person name="Spatafora J.W."/>
            <person name="Nagy L.G."/>
            <person name="Henrissat B."/>
            <person name="Grigoriev I.V."/>
            <person name="Yang Z.L."/>
            <person name="Xu J."/>
            <person name="Martin F.M."/>
        </authorList>
    </citation>
    <scope>NUCLEOTIDE SEQUENCE</scope>
    <source>
        <strain evidence="1">ATCC 28755</strain>
    </source>
</reference>
<name>A0ACB8AA13_9AGAM</name>
<gene>
    <name evidence="1" type="ORF">BJ138DRAFT_1153720</name>
</gene>
<comment type="caution">
    <text evidence="1">The sequence shown here is derived from an EMBL/GenBank/DDBJ whole genome shotgun (WGS) entry which is preliminary data.</text>
</comment>
<sequence>MPLLLPSYFFTTAASKLRWCTKVTAAIRELLENHSANLVPSDHDTIGERYDECLEMLNILSRDYSVYSSWSPELWDLVNKCRYTHNDLECAVHRAGNRSRPRPETAQNDSQTGSADMTNTNESDSRSQYATARSNNTGGSSNPTGTVPLRSGANAGNNGRYSLTGTEIEDRFVSRPDGLDIRSDTTSPISNNSPGRNVTATTERLRSPGIHSAFSDRRAHGSALTASRDSETELSPNHYGASRATQNVDNYGGLVTNNVNDYGRPSKASSAPQTPQAPAAASNDRYSGGNIIIHPGSTVSEPTLNHGNNGRGAQKTWHVNHYHA</sequence>
<protein>
    <submittedName>
        <fullName evidence="1">Uncharacterized protein</fullName>
    </submittedName>
</protein>
<evidence type="ECO:0000313" key="2">
    <source>
        <dbReference type="Proteomes" id="UP000790377"/>
    </source>
</evidence>
<proteinExistence type="predicted"/>
<dbReference type="Proteomes" id="UP000790377">
    <property type="component" value="Unassembled WGS sequence"/>
</dbReference>
<dbReference type="EMBL" id="MU267727">
    <property type="protein sequence ID" value="KAH7910107.1"/>
    <property type="molecule type" value="Genomic_DNA"/>
</dbReference>